<dbReference type="Pfam" id="PF11304">
    <property type="entry name" value="DUF3106"/>
    <property type="match status" value="1"/>
</dbReference>
<protein>
    <submittedName>
        <fullName evidence="2">DUF3106 domain-containing protein</fullName>
    </submittedName>
</protein>
<dbReference type="Proteomes" id="UP000293391">
    <property type="component" value="Chromosome"/>
</dbReference>
<reference evidence="2" key="1">
    <citation type="submission" date="2018-10" db="EMBL/GenBank/DDBJ databases">
        <authorList>
            <person name="D'Souza A.W."/>
            <person name="Potter R.F."/>
            <person name="Wallace M."/>
            <person name="Shupe A."/>
            <person name="Patel S."/>
            <person name="Sun S."/>
            <person name="Gul D."/>
            <person name="Kwon J.H."/>
            <person name="Andleeb S."/>
            <person name="Burnham C.-A.D."/>
            <person name="Dantas G."/>
        </authorList>
    </citation>
    <scope>NUCLEOTIDE SEQUENCE</scope>
    <source>
        <strain evidence="2">AL_065</strain>
    </source>
</reference>
<proteinExistence type="predicted"/>
<evidence type="ECO:0000313" key="3">
    <source>
        <dbReference type="Proteomes" id="UP000293391"/>
    </source>
</evidence>
<dbReference type="AlphaFoldDB" id="A0AAJ4TUF8"/>
<dbReference type="EMBL" id="CP078045">
    <property type="protein sequence ID" value="QXR08351.1"/>
    <property type="molecule type" value="Genomic_DNA"/>
</dbReference>
<reference evidence="2" key="3">
    <citation type="submission" date="2021-06" db="EMBL/GenBank/DDBJ databases">
        <authorList>
            <person name="Diorio-Toth L."/>
        </authorList>
    </citation>
    <scope>NUCLEOTIDE SEQUENCE</scope>
    <source>
        <strain evidence="2">AL_065</strain>
    </source>
</reference>
<feature type="chain" id="PRO_5042505012" evidence="1">
    <location>
        <begin position="22"/>
        <end position="136"/>
    </location>
</feature>
<dbReference type="RefSeq" id="WP_129717049.1">
    <property type="nucleotide sequence ID" value="NZ_CP078045.1"/>
</dbReference>
<keyword evidence="1" id="KW-0732">Signal</keyword>
<sequence length="136" mass="16106">MAAKKLVIAFCAFSFLQTSFAGFERFWLFSKDANTQVTDTWDSLSDSEQLALIKRYQSLKEIPEQQSVSLQQRMDWFTQLPDAEKQRMRETWQMMSSQERKELGARMQKASPEQRLAIREEYILKYQQVTQQPNSH</sequence>
<organism evidence="2 3">
    <name type="scientific">Acinetobacter lwoffii</name>
    <dbReference type="NCBI Taxonomy" id="28090"/>
    <lineage>
        <taxon>Bacteria</taxon>
        <taxon>Pseudomonadati</taxon>
        <taxon>Pseudomonadota</taxon>
        <taxon>Gammaproteobacteria</taxon>
        <taxon>Moraxellales</taxon>
        <taxon>Moraxellaceae</taxon>
        <taxon>Acinetobacter</taxon>
    </lineage>
</organism>
<gene>
    <name evidence="2" type="ORF">EVX74_005095</name>
</gene>
<accession>A0AAJ4TUF8</accession>
<reference evidence="2" key="2">
    <citation type="journal article" date="2019" name="Nat. Commun.">
        <title>Spatiotemporal dynamics of multidrug resistant bacteria on intensive care unit surfaces.</title>
        <authorList>
            <person name="D'Souza A.W."/>
            <person name="Potter R.F."/>
            <person name="Wallace M."/>
            <person name="Shupe A."/>
            <person name="Patel S."/>
            <person name="Sun X."/>
            <person name="Gul D."/>
            <person name="Kwon J.H."/>
            <person name="Andleeb S."/>
            <person name="Burnham C.D."/>
            <person name="Dantas G."/>
        </authorList>
    </citation>
    <scope>NUCLEOTIDE SEQUENCE</scope>
    <source>
        <strain evidence="2">AL_065</strain>
    </source>
</reference>
<evidence type="ECO:0000256" key="1">
    <source>
        <dbReference type="SAM" id="SignalP"/>
    </source>
</evidence>
<name>A0AAJ4TUF8_ACILW</name>
<evidence type="ECO:0000313" key="2">
    <source>
        <dbReference type="EMBL" id="QXR08351.1"/>
    </source>
</evidence>
<dbReference type="InterPro" id="IPR021455">
    <property type="entry name" value="DUF3106"/>
</dbReference>
<feature type="signal peptide" evidence="1">
    <location>
        <begin position="1"/>
        <end position="21"/>
    </location>
</feature>